<protein>
    <submittedName>
        <fullName evidence="3">MerR family transcriptional regulator</fullName>
    </submittedName>
</protein>
<evidence type="ECO:0000259" key="2">
    <source>
        <dbReference type="PROSITE" id="PS50937"/>
    </source>
</evidence>
<sequence length="223" mass="24598">MELTIDELARRTGITARNLRAYRERGLFPPPVMRGRTGYYGPAHVEQIMRVKRLHDQGFALDLLQEIVEAGEDALRRAERLTRPFTENTAVVVTGAELAALTGHDDPALLRRAVDVGMLRPLGDDRYATVSDRLIGVLGTLLPLGATGEDIVGGMEALRPHTDAIARKLIEMFLPRADRTDPETLERLRAVAPEMIRGLLELSLDAAVRDTIAQGHSKPKHSS</sequence>
<dbReference type="InterPro" id="IPR009061">
    <property type="entry name" value="DNA-bd_dom_put_sf"/>
</dbReference>
<evidence type="ECO:0000313" key="3">
    <source>
        <dbReference type="EMBL" id="GAA2634845.1"/>
    </source>
</evidence>
<dbReference type="PROSITE" id="PS50937">
    <property type="entry name" value="HTH_MERR_2"/>
    <property type="match status" value="1"/>
</dbReference>
<dbReference type="Gene3D" id="1.10.1660.10">
    <property type="match status" value="1"/>
</dbReference>
<organism evidence="3 4">
    <name type="scientific">Actinomadura fulvescens</name>
    <dbReference type="NCBI Taxonomy" id="46160"/>
    <lineage>
        <taxon>Bacteria</taxon>
        <taxon>Bacillati</taxon>
        <taxon>Actinomycetota</taxon>
        <taxon>Actinomycetes</taxon>
        <taxon>Streptosporangiales</taxon>
        <taxon>Thermomonosporaceae</taxon>
        <taxon>Actinomadura</taxon>
    </lineage>
</organism>
<keyword evidence="4" id="KW-1185">Reference proteome</keyword>
<dbReference type="SMART" id="SM00422">
    <property type="entry name" value="HTH_MERR"/>
    <property type="match status" value="1"/>
</dbReference>
<dbReference type="Proteomes" id="UP001501509">
    <property type="component" value="Unassembled WGS sequence"/>
</dbReference>
<dbReference type="PANTHER" id="PTHR30204">
    <property type="entry name" value="REDOX-CYCLING DRUG-SENSING TRANSCRIPTIONAL ACTIVATOR SOXR"/>
    <property type="match status" value="1"/>
</dbReference>
<comment type="caution">
    <text evidence="3">The sequence shown here is derived from an EMBL/GenBank/DDBJ whole genome shotgun (WGS) entry which is preliminary data.</text>
</comment>
<dbReference type="InterPro" id="IPR000551">
    <property type="entry name" value="MerR-type_HTH_dom"/>
</dbReference>
<reference evidence="3 4" key="1">
    <citation type="journal article" date="2019" name="Int. J. Syst. Evol. Microbiol.">
        <title>The Global Catalogue of Microorganisms (GCM) 10K type strain sequencing project: providing services to taxonomists for standard genome sequencing and annotation.</title>
        <authorList>
            <consortium name="The Broad Institute Genomics Platform"/>
            <consortium name="The Broad Institute Genome Sequencing Center for Infectious Disease"/>
            <person name="Wu L."/>
            <person name="Ma J."/>
        </authorList>
    </citation>
    <scope>NUCLEOTIDE SEQUENCE [LARGE SCALE GENOMIC DNA]</scope>
    <source>
        <strain evidence="3 4">JCM 6833</strain>
    </source>
</reference>
<dbReference type="PANTHER" id="PTHR30204:SF93">
    <property type="entry name" value="HTH MERR-TYPE DOMAIN-CONTAINING PROTEIN"/>
    <property type="match status" value="1"/>
</dbReference>
<dbReference type="SUPFAM" id="SSF46955">
    <property type="entry name" value="Putative DNA-binding domain"/>
    <property type="match status" value="1"/>
</dbReference>
<feature type="domain" description="HTH merR-type" evidence="2">
    <location>
        <begin position="1"/>
        <end position="70"/>
    </location>
</feature>
<dbReference type="RefSeq" id="WP_344548414.1">
    <property type="nucleotide sequence ID" value="NZ_BAAATD010000019.1"/>
</dbReference>
<dbReference type="InterPro" id="IPR047057">
    <property type="entry name" value="MerR_fam"/>
</dbReference>
<keyword evidence="1" id="KW-0238">DNA-binding</keyword>
<evidence type="ECO:0000256" key="1">
    <source>
        <dbReference type="ARBA" id="ARBA00023125"/>
    </source>
</evidence>
<accession>A0ABN3QTK6</accession>
<name>A0ABN3QTK6_9ACTN</name>
<gene>
    <name evidence="3" type="ORF">GCM10010411_87120</name>
</gene>
<evidence type="ECO:0000313" key="4">
    <source>
        <dbReference type="Proteomes" id="UP001501509"/>
    </source>
</evidence>
<proteinExistence type="predicted"/>
<dbReference type="EMBL" id="BAAATD010000019">
    <property type="protein sequence ID" value="GAA2634845.1"/>
    <property type="molecule type" value="Genomic_DNA"/>
</dbReference>
<dbReference type="Pfam" id="PF13411">
    <property type="entry name" value="MerR_1"/>
    <property type="match status" value="1"/>
</dbReference>